<reference evidence="1 2" key="1">
    <citation type="journal article" date="2019" name="Sci. Rep.">
        <title>Orb-weaving spider Araneus ventricosus genome elucidates the spidroin gene catalogue.</title>
        <authorList>
            <person name="Kono N."/>
            <person name="Nakamura H."/>
            <person name="Ohtoshi R."/>
            <person name="Moran D.A.P."/>
            <person name="Shinohara A."/>
            <person name="Yoshida Y."/>
            <person name="Fujiwara M."/>
            <person name="Mori M."/>
            <person name="Tomita M."/>
            <person name="Arakawa K."/>
        </authorList>
    </citation>
    <scope>NUCLEOTIDE SEQUENCE [LARGE SCALE GENOMIC DNA]</scope>
</reference>
<proteinExistence type="predicted"/>
<sequence>MVMVPGQVNIMVLPLQFRAFLGPSNQEQMNRAGGSSVALGEWSSTPWQQYVTENQHLHNFELSRSFKTRNRRADGGSSSSLGK</sequence>
<keyword evidence="2" id="KW-1185">Reference proteome</keyword>
<comment type="caution">
    <text evidence="1">The sequence shown here is derived from an EMBL/GenBank/DDBJ whole genome shotgun (WGS) entry which is preliminary data.</text>
</comment>
<dbReference type="AlphaFoldDB" id="A0A4Y2P0K2"/>
<evidence type="ECO:0000313" key="2">
    <source>
        <dbReference type="Proteomes" id="UP000499080"/>
    </source>
</evidence>
<accession>A0A4Y2P0K2</accession>
<protein>
    <submittedName>
        <fullName evidence="1">Uncharacterized protein</fullName>
    </submittedName>
</protein>
<gene>
    <name evidence="1" type="ORF">AVEN_195198_1</name>
</gene>
<dbReference type="Proteomes" id="UP000499080">
    <property type="component" value="Unassembled WGS sequence"/>
</dbReference>
<name>A0A4Y2P0K2_ARAVE</name>
<dbReference type="EMBL" id="BGPR01010211">
    <property type="protein sequence ID" value="GBN44884.1"/>
    <property type="molecule type" value="Genomic_DNA"/>
</dbReference>
<evidence type="ECO:0000313" key="1">
    <source>
        <dbReference type="EMBL" id="GBN44884.1"/>
    </source>
</evidence>
<organism evidence="1 2">
    <name type="scientific">Araneus ventricosus</name>
    <name type="common">Orbweaver spider</name>
    <name type="synonym">Epeira ventricosa</name>
    <dbReference type="NCBI Taxonomy" id="182803"/>
    <lineage>
        <taxon>Eukaryota</taxon>
        <taxon>Metazoa</taxon>
        <taxon>Ecdysozoa</taxon>
        <taxon>Arthropoda</taxon>
        <taxon>Chelicerata</taxon>
        <taxon>Arachnida</taxon>
        <taxon>Araneae</taxon>
        <taxon>Araneomorphae</taxon>
        <taxon>Entelegynae</taxon>
        <taxon>Araneoidea</taxon>
        <taxon>Araneidae</taxon>
        <taxon>Araneus</taxon>
    </lineage>
</organism>